<gene>
    <name evidence="11" type="ORF">BDZ90DRAFT_252917</name>
</gene>
<evidence type="ECO:0000256" key="5">
    <source>
        <dbReference type="ARBA" id="ARBA00022989"/>
    </source>
</evidence>
<evidence type="ECO:0000313" key="11">
    <source>
        <dbReference type="EMBL" id="PWN26998.1"/>
    </source>
</evidence>
<dbReference type="EMBL" id="KZ819669">
    <property type="protein sequence ID" value="PWN26998.1"/>
    <property type="molecule type" value="Genomic_DNA"/>
</dbReference>
<evidence type="ECO:0000256" key="8">
    <source>
        <dbReference type="SAM" id="MobiDB-lite"/>
    </source>
</evidence>
<accession>A0A316UQC6</accession>
<dbReference type="GO" id="GO:0005484">
    <property type="term" value="F:SNAP receptor activity"/>
    <property type="evidence" value="ECO:0007669"/>
    <property type="project" value="TreeGrafter"/>
</dbReference>
<dbReference type="Gene3D" id="1.20.5.110">
    <property type="match status" value="1"/>
</dbReference>
<dbReference type="GO" id="GO:0006906">
    <property type="term" value="P:vesicle fusion"/>
    <property type="evidence" value="ECO:0007669"/>
    <property type="project" value="TreeGrafter"/>
</dbReference>
<dbReference type="Proteomes" id="UP000245884">
    <property type="component" value="Unassembled WGS sequence"/>
</dbReference>
<dbReference type="OrthoDB" id="421009at2759"/>
<dbReference type="GO" id="GO:0000139">
    <property type="term" value="C:Golgi membrane"/>
    <property type="evidence" value="ECO:0007669"/>
    <property type="project" value="TreeGrafter"/>
</dbReference>
<dbReference type="SMART" id="SM00397">
    <property type="entry name" value="t_SNARE"/>
    <property type="match status" value="1"/>
</dbReference>
<feature type="domain" description="T-SNARE coiled-coil homology" evidence="10">
    <location>
        <begin position="311"/>
        <end position="373"/>
    </location>
</feature>
<feature type="transmembrane region" description="Helical" evidence="9">
    <location>
        <begin position="382"/>
        <end position="401"/>
    </location>
</feature>
<dbReference type="InterPro" id="IPR010989">
    <property type="entry name" value="SNARE"/>
</dbReference>
<dbReference type="GeneID" id="37029599"/>
<dbReference type="GO" id="GO:0006888">
    <property type="term" value="P:endoplasmic reticulum to Golgi vesicle-mediated transport"/>
    <property type="evidence" value="ECO:0007669"/>
    <property type="project" value="TreeGrafter"/>
</dbReference>
<protein>
    <submittedName>
        <fullName evidence="11">t-SNARE</fullName>
    </submittedName>
</protein>
<dbReference type="AlphaFoldDB" id="A0A316UQC6"/>
<dbReference type="GO" id="GO:0048278">
    <property type="term" value="P:vesicle docking"/>
    <property type="evidence" value="ECO:0007669"/>
    <property type="project" value="TreeGrafter"/>
</dbReference>
<evidence type="ECO:0000259" key="10">
    <source>
        <dbReference type="PROSITE" id="PS50192"/>
    </source>
</evidence>
<feature type="region of interest" description="Disordered" evidence="8">
    <location>
        <begin position="182"/>
        <end position="286"/>
    </location>
</feature>
<evidence type="ECO:0000256" key="1">
    <source>
        <dbReference type="ARBA" id="ARBA00004211"/>
    </source>
</evidence>
<feature type="region of interest" description="Disordered" evidence="8">
    <location>
        <begin position="1"/>
        <end position="20"/>
    </location>
</feature>
<dbReference type="STRING" id="1569628.A0A316UQC6"/>
<dbReference type="Gene3D" id="1.20.58.70">
    <property type="match status" value="1"/>
</dbReference>
<dbReference type="GO" id="GO:0000149">
    <property type="term" value="F:SNARE binding"/>
    <property type="evidence" value="ECO:0007669"/>
    <property type="project" value="TreeGrafter"/>
</dbReference>
<organism evidence="11 12">
    <name type="scientific">Jaminaea rosea</name>
    <dbReference type="NCBI Taxonomy" id="1569628"/>
    <lineage>
        <taxon>Eukaryota</taxon>
        <taxon>Fungi</taxon>
        <taxon>Dikarya</taxon>
        <taxon>Basidiomycota</taxon>
        <taxon>Ustilaginomycotina</taxon>
        <taxon>Exobasidiomycetes</taxon>
        <taxon>Microstromatales</taxon>
        <taxon>Microstromatales incertae sedis</taxon>
        <taxon>Jaminaea</taxon>
    </lineage>
</organism>
<evidence type="ECO:0000256" key="6">
    <source>
        <dbReference type="ARBA" id="ARBA00023054"/>
    </source>
</evidence>
<keyword evidence="7 9" id="KW-0472">Membrane</keyword>
<dbReference type="Pfam" id="PF05739">
    <property type="entry name" value="SNARE"/>
    <property type="match status" value="1"/>
</dbReference>
<keyword evidence="5 9" id="KW-1133">Transmembrane helix</keyword>
<feature type="compositionally biased region" description="Gly residues" evidence="8">
    <location>
        <begin position="276"/>
        <end position="285"/>
    </location>
</feature>
<proteinExistence type="inferred from homology"/>
<evidence type="ECO:0000256" key="3">
    <source>
        <dbReference type="ARBA" id="ARBA00022448"/>
    </source>
</evidence>
<evidence type="ECO:0000256" key="9">
    <source>
        <dbReference type="SAM" id="Phobius"/>
    </source>
</evidence>
<keyword evidence="6" id="KW-0175">Coiled coil</keyword>
<dbReference type="CDD" id="cd15844">
    <property type="entry name" value="SNARE_syntaxin5"/>
    <property type="match status" value="1"/>
</dbReference>
<sequence>MSYYSGYSAAGSSSSNTSFKDRTNELRSYVHHFKAASSAANPNGAAAASSSAAAKKQPTKGEFAIKAAAIGKDITDTTAKLARLAQLAKKKSLFDDRPVEISELTYIIKHDLAAINRQLADLQAQSKGAQQQQQKKGRLEEHRSNVVTLLQSNLASATTAFQDVLEVRTQNMKMARDRTEQFAYGGQGGGPSGGMQQQGDNSVLRSRQPPSSQILHRPDSPLYNPTRQRGAAAAAAGRSQPASAGADDGYDPKAKGGQVATRAGGYQALPPDDRSGGAGGGGGGDDFLALDMGGGRSDQFMQMQLMENGENQYMQQRSTAIESIESTISELGQIFSQLAHMVAEQRETVQRIDDNIMDVADNVSGAQRELLKYYNSVASNRWLMLKIFGVLIVFFLLFILVS</sequence>
<keyword evidence="4 9" id="KW-0812">Transmembrane</keyword>
<dbReference type="RefSeq" id="XP_025361610.1">
    <property type="nucleotide sequence ID" value="XM_025507776.1"/>
</dbReference>
<evidence type="ECO:0000256" key="2">
    <source>
        <dbReference type="ARBA" id="ARBA00009063"/>
    </source>
</evidence>
<dbReference type="GO" id="GO:0006886">
    <property type="term" value="P:intracellular protein transport"/>
    <property type="evidence" value="ECO:0007669"/>
    <property type="project" value="TreeGrafter"/>
</dbReference>
<dbReference type="InterPro" id="IPR045242">
    <property type="entry name" value="Syntaxin"/>
</dbReference>
<evidence type="ECO:0000256" key="4">
    <source>
        <dbReference type="ARBA" id="ARBA00022692"/>
    </source>
</evidence>
<evidence type="ECO:0000256" key="7">
    <source>
        <dbReference type="ARBA" id="ARBA00023136"/>
    </source>
</evidence>
<name>A0A316UQC6_9BASI</name>
<dbReference type="GO" id="GO:0031201">
    <property type="term" value="C:SNARE complex"/>
    <property type="evidence" value="ECO:0007669"/>
    <property type="project" value="TreeGrafter"/>
</dbReference>
<evidence type="ECO:0000313" key="12">
    <source>
        <dbReference type="Proteomes" id="UP000245884"/>
    </source>
</evidence>
<dbReference type="PROSITE" id="PS50192">
    <property type="entry name" value="T_SNARE"/>
    <property type="match status" value="1"/>
</dbReference>
<dbReference type="PANTHER" id="PTHR19957">
    <property type="entry name" value="SYNTAXIN"/>
    <property type="match status" value="1"/>
</dbReference>
<reference evidence="11 12" key="1">
    <citation type="journal article" date="2018" name="Mol. Biol. Evol.">
        <title>Broad Genomic Sampling Reveals a Smut Pathogenic Ancestry of the Fungal Clade Ustilaginomycotina.</title>
        <authorList>
            <person name="Kijpornyongpan T."/>
            <person name="Mondo S.J."/>
            <person name="Barry K."/>
            <person name="Sandor L."/>
            <person name="Lee J."/>
            <person name="Lipzen A."/>
            <person name="Pangilinan J."/>
            <person name="LaButti K."/>
            <person name="Hainaut M."/>
            <person name="Henrissat B."/>
            <person name="Grigoriev I.V."/>
            <person name="Spatafora J.W."/>
            <person name="Aime M.C."/>
        </authorList>
    </citation>
    <scope>NUCLEOTIDE SEQUENCE [LARGE SCALE GENOMIC DNA]</scope>
    <source>
        <strain evidence="11 12">MCA 5214</strain>
    </source>
</reference>
<dbReference type="SUPFAM" id="SSF47661">
    <property type="entry name" value="t-snare proteins"/>
    <property type="match status" value="2"/>
</dbReference>
<comment type="similarity">
    <text evidence="2">Belongs to the syntaxin family.</text>
</comment>
<keyword evidence="12" id="KW-1185">Reference proteome</keyword>
<keyword evidence="3" id="KW-0813">Transport</keyword>
<dbReference type="InterPro" id="IPR000727">
    <property type="entry name" value="T_SNARE_dom"/>
</dbReference>
<feature type="compositionally biased region" description="Low complexity" evidence="8">
    <location>
        <begin position="1"/>
        <end position="15"/>
    </location>
</feature>
<comment type="subcellular location">
    <subcellularLocation>
        <location evidence="1">Membrane</location>
        <topology evidence="1">Single-pass type IV membrane protein</topology>
    </subcellularLocation>
</comment>
<feature type="compositionally biased region" description="Polar residues" evidence="8">
    <location>
        <begin position="200"/>
        <end position="214"/>
    </location>
</feature>
<feature type="compositionally biased region" description="Low complexity" evidence="8">
    <location>
        <begin position="227"/>
        <end position="246"/>
    </location>
</feature>
<dbReference type="PANTHER" id="PTHR19957:SF3">
    <property type="entry name" value="SYNTAXIN-5"/>
    <property type="match status" value="1"/>
</dbReference>